<dbReference type="InterPro" id="IPR008533">
    <property type="entry name" value="DUF815"/>
</dbReference>
<organism evidence="3 4">
    <name type="scientific">Rhodocyclus tenuis</name>
    <name type="common">Rhodospirillum tenue</name>
    <dbReference type="NCBI Taxonomy" id="1066"/>
    <lineage>
        <taxon>Bacteria</taxon>
        <taxon>Pseudomonadati</taxon>
        <taxon>Pseudomonadota</taxon>
        <taxon>Betaproteobacteria</taxon>
        <taxon>Rhodocyclales</taxon>
        <taxon>Rhodocyclaceae</taxon>
        <taxon>Rhodocyclus</taxon>
    </lineage>
</organism>
<keyword evidence="4" id="KW-1185">Reference proteome</keyword>
<evidence type="ECO:0000259" key="2">
    <source>
        <dbReference type="SMART" id="SM00382"/>
    </source>
</evidence>
<dbReference type="AlphaFoldDB" id="A0A840GCB4"/>
<dbReference type="InterPro" id="IPR027417">
    <property type="entry name" value="P-loop_NTPase"/>
</dbReference>
<dbReference type="Pfam" id="PF05673">
    <property type="entry name" value="DUF815"/>
    <property type="match status" value="1"/>
</dbReference>
<reference evidence="3 4" key="1">
    <citation type="submission" date="2020-08" db="EMBL/GenBank/DDBJ databases">
        <title>Genome sequencing of Purple Non-Sulfur Bacteria from various extreme environments.</title>
        <authorList>
            <person name="Mayer M."/>
        </authorList>
    </citation>
    <scope>NUCLEOTIDE SEQUENCE [LARGE SCALE GENOMIC DNA]</scope>
    <source>
        <strain evidence="3 4">2761</strain>
    </source>
</reference>
<dbReference type="PANTHER" id="PTHR42935">
    <property type="entry name" value="SLR0930 PROTEIN"/>
    <property type="match status" value="1"/>
</dbReference>
<dbReference type="EMBL" id="JACIGE010000002">
    <property type="protein sequence ID" value="MBB4246232.1"/>
    <property type="molecule type" value="Genomic_DNA"/>
</dbReference>
<dbReference type="Gene3D" id="3.40.50.300">
    <property type="entry name" value="P-loop containing nucleotide triphosphate hydrolases"/>
    <property type="match status" value="1"/>
</dbReference>
<dbReference type="SMART" id="SM00382">
    <property type="entry name" value="AAA"/>
    <property type="match status" value="1"/>
</dbReference>
<sequence>MTDPMQQLASLLTRAEQLLARLEPLLPAATPAPDWESAVAFRWRRDRNRQAGWLQALQQLPSIRLGDLQDVDEQKARLDANTRQFLAGRPANNVLLTGARGCGKSSLIKALLNAYAADGLRLIEVDKSDLIDLPDIVELIAGRPEHFIVFCDDLSFDAGDAAYKALKVVLDGSLAAPPDNVLIYATSNRRHLMPEYFAENLESQRVGDEIHPGEAIEEKVSLSERFGMWLSFYPFDQDAYLDIVAHWLGHFGCGKDEIAAAEREALNWALLRGSRSGRVAWQFARDWAGSHGKAAKPGGGKRAGAKKAGSGKARTGEAQR</sequence>
<comment type="caution">
    <text evidence="3">The sequence shown here is derived from an EMBL/GenBank/DDBJ whole genome shotgun (WGS) entry which is preliminary data.</text>
</comment>
<proteinExistence type="predicted"/>
<feature type="region of interest" description="Disordered" evidence="1">
    <location>
        <begin position="290"/>
        <end position="320"/>
    </location>
</feature>
<evidence type="ECO:0000313" key="3">
    <source>
        <dbReference type="EMBL" id="MBB4246232.1"/>
    </source>
</evidence>
<feature type="domain" description="AAA+ ATPase" evidence="2">
    <location>
        <begin position="90"/>
        <end position="217"/>
    </location>
</feature>
<evidence type="ECO:0000256" key="1">
    <source>
        <dbReference type="SAM" id="MobiDB-lite"/>
    </source>
</evidence>
<dbReference type="SUPFAM" id="SSF52540">
    <property type="entry name" value="P-loop containing nucleoside triphosphate hydrolases"/>
    <property type="match status" value="1"/>
</dbReference>
<dbReference type="InterPro" id="IPR003593">
    <property type="entry name" value="AAA+_ATPase"/>
</dbReference>
<protein>
    <recommendedName>
        <fullName evidence="2">AAA+ ATPase domain-containing protein</fullName>
    </recommendedName>
</protein>
<dbReference type="PANTHER" id="PTHR42935:SF1">
    <property type="entry name" value="SLR0930 PROTEIN"/>
    <property type="match status" value="1"/>
</dbReference>
<dbReference type="CDD" id="cd00009">
    <property type="entry name" value="AAA"/>
    <property type="match status" value="1"/>
</dbReference>
<accession>A0A840GCB4</accession>
<gene>
    <name evidence="3" type="ORF">GGD90_000589</name>
</gene>
<evidence type="ECO:0000313" key="4">
    <source>
        <dbReference type="Proteomes" id="UP000587070"/>
    </source>
</evidence>
<name>A0A840GCB4_RHOTE</name>
<dbReference type="Proteomes" id="UP000587070">
    <property type="component" value="Unassembled WGS sequence"/>
</dbReference>